<dbReference type="RefSeq" id="WP_115883956.1">
    <property type="nucleotide sequence ID" value="NZ_CBCSHX010000001.1"/>
</dbReference>
<sequence>MYLHATTGTLDYLSSLQKNNPHVSISARGPEAILYYEDSNEKSIFSANMTYKILNEQGSLDEELPLSMFYIPAAGDGTYSLRGHLSDLSEELKAANGVVSFRTGLNISDENYIVLIKWADMSIYNDFKHTDVYKKYLTSDALKKFRNEESLFGDFLSSKTYYNIDDNEYTEEEKEELGD</sequence>
<dbReference type="OrthoDB" id="2352283at2"/>
<proteinExistence type="predicted"/>
<organism evidence="1 2">
    <name type="scientific">Jeotgalicoccus halotolerans</name>
    <dbReference type="NCBI Taxonomy" id="157227"/>
    <lineage>
        <taxon>Bacteria</taxon>
        <taxon>Bacillati</taxon>
        <taxon>Bacillota</taxon>
        <taxon>Bacilli</taxon>
        <taxon>Bacillales</taxon>
        <taxon>Staphylococcaceae</taxon>
        <taxon>Jeotgalicoccus</taxon>
    </lineage>
</organism>
<gene>
    <name evidence="1" type="ORF">DFR63_0274</name>
</gene>
<dbReference type="EMBL" id="QUMW01000009">
    <property type="protein sequence ID" value="REG25250.1"/>
    <property type="molecule type" value="Genomic_DNA"/>
</dbReference>
<evidence type="ECO:0000313" key="1">
    <source>
        <dbReference type="EMBL" id="REG25250.1"/>
    </source>
</evidence>
<accession>A0A3E0AZT7</accession>
<name>A0A3E0AZT7_9STAP</name>
<dbReference type="Proteomes" id="UP000257076">
    <property type="component" value="Unassembled WGS sequence"/>
</dbReference>
<reference evidence="1 2" key="1">
    <citation type="submission" date="2018-08" db="EMBL/GenBank/DDBJ databases">
        <title>Genomic Encyclopedia of Type Strains, Phase IV (KMG-IV): sequencing the most valuable type-strain genomes for metagenomic binning, comparative biology and taxonomic classification.</title>
        <authorList>
            <person name="Goeker M."/>
        </authorList>
    </citation>
    <scope>NUCLEOTIDE SEQUENCE [LARGE SCALE GENOMIC DNA]</scope>
    <source>
        <strain evidence="1 2">DSM 17274</strain>
    </source>
</reference>
<comment type="caution">
    <text evidence="1">The sequence shown here is derived from an EMBL/GenBank/DDBJ whole genome shotgun (WGS) entry which is preliminary data.</text>
</comment>
<evidence type="ECO:0000313" key="2">
    <source>
        <dbReference type="Proteomes" id="UP000257076"/>
    </source>
</evidence>
<keyword evidence="2" id="KW-1185">Reference proteome</keyword>
<dbReference type="Gene3D" id="3.30.70.100">
    <property type="match status" value="1"/>
</dbReference>
<protein>
    <submittedName>
        <fullName evidence="1">Signal transduction protein</fullName>
    </submittedName>
</protein>
<dbReference type="AlphaFoldDB" id="A0A3E0AZT7"/>